<gene>
    <name evidence="2" type="ORF">Glove_217g263</name>
</gene>
<keyword evidence="1" id="KW-0812">Transmembrane</keyword>
<evidence type="ECO:0000313" key="2">
    <source>
        <dbReference type="EMBL" id="RHZ75188.1"/>
    </source>
</evidence>
<feature type="transmembrane region" description="Helical" evidence="1">
    <location>
        <begin position="188"/>
        <end position="210"/>
    </location>
</feature>
<proteinExistence type="predicted"/>
<protein>
    <submittedName>
        <fullName evidence="2">Uncharacterized protein</fullName>
    </submittedName>
</protein>
<sequence length="259" mass="29723">MNNNQEIQKNIFQFVSRTIDNARNAFINSEDSNYIQTHIDQIERLPIIKLVQLNNKELPIELLIHSELSGGHPKLQIPQNTLVALSHEGYKWTKIAKMLNVIEEIYTILSNDELDHVILSIKEQQPNTEQVIIMGALKESLRRIDPFGITACWAEIISCRRYQVSEPNVLWHIDGIINLDTHRSKSKYWTPIGYPIYLNIGHLSVLIYLYKPNKGRDSGTWDIGTIKKPRDIQNVQYCLLSGGGDKSKTSLGDLNLFIF</sequence>
<dbReference type="AlphaFoldDB" id="A0A397ILU6"/>
<keyword evidence="1" id="KW-0472">Membrane</keyword>
<dbReference type="Proteomes" id="UP000266861">
    <property type="component" value="Unassembled WGS sequence"/>
</dbReference>
<evidence type="ECO:0000313" key="3">
    <source>
        <dbReference type="Proteomes" id="UP000266861"/>
    </source>
</evidence>
<evidence type="ECO:0000256" key="1">
    <source>
        <dbReference type="SAM" id="Phobius"/>
    </source>
</evidence>
<name>A0A397ILU6_9GLOM</name>
<dbReference type="OrthoDB" id="10651160at2759"/>
<organism evidence="2 3">
    <name type="scientific">Diversispora epigaea</name>
    <dbReference type="NCBI Taxonomy" id="1348612"/>
    <lineage>
        <taxon>Eukaryota</taxon>
        <taxon>Fungi</taxon>
        <taxon>Fungi incertae sedis</taxon>
        <taxon>Mucoromycota</taxon>
        <taxon>Glomeromycotina</taxon>
        <taxon>Glomeromycetes</taxon>
        <taxon>Diversisporales</taxon>
        <taxon>Diversisporaceae</taxon>
        <taxon>Diversispora</taxon>
    </lineage>
</organism>
<dbReference type="EMBL" id="PQFF01000202">
    <property type="protein sequence ID" value="RHZ75188.1"/>
    <property type="molecule type" value="Genomic_DNA"/>
</dbReference>
<comment type="caution">
    <text evidence="2">The sequence shown here is derived from an EMBL/GenBank/DDBJ whole genome shotgun (WGS) entry which is preliminary data.</text>
</comment>
<keyword evidence="3" id="KW-1185">Reference proteome</keyword>
<keyword evidence="1" id="KW-1133">Transmembrane helix</keyword>
<reference evidence="2 3" key="1">
    <citation type="submission" date="2018-08" db="EMBL/GenBank/DDBJ databases">
        <title>Genome and evolution of the arbuscular mycorrhizal fungus Diversispora epigaea (formerly Glomus versiforme) and its bacterial endosymbionts.</title>
        <authorList>
            <person name="Sun X."/>
            <person name="Fei Z."/>
            <person name="Harrison M."/>
        </authorList>
    </citation>
    <scope>NUCLEOTIDE SEQUENCE [LARGE SCALE GENOMIC DNA]</scope>
    <source>
        <strain evidence="2 3">IT104</strain>
    </source>
</reference>
<dbReference type="STRING" id="1348612.A0A397ILU6"/>
<accession>A0A397ILU6</accession>